<evidence type="ECO:0000256" key="1">
    <source>
        <dbReference type="SAM" id="Phobius"/>
    </source>
</evidence>
<dbReference type="EMBL" id="CP155618">
    <property type="protein sequence ID" value="XBL15703.1"/>
    <property type="molecule type" value="Genomic_DNA"/>
</dbReference>
<feature type="transmembrane region" description="Helical" evidence="1">
    <location>
        <begin position="304"/>
        <end position="330"/>
    </location>
</feature>
<reference evidence="2" key="1">
    <citation type="submission" date="2024-04" db="EMBL/GenBank/DDBJ databases">
        <title>Mariniflexile litorale, isolated from the shallow sediments of the Sea of Japan.</title>
        <authorList>
            <person name="Romanenko L."/>
            <person name="Isaeva M."/>
        </authorList>
    </citation>
    <scope>NUCLEOTIDE SEQUENCE [LARGE SCALE GENOMIC DNA]</scope>
    <source>
        <strain evidence="2">KMM 9835</strain>
    </source>
</reference>
<feature type="transmembrane region" description="Helical" evidence="1">
    <location>
        <begin position="141"/>
        <end position="161"/>
    </location>
</feature>
<feature type="transmembrane region" description="Helical" evidence="1">
    <location>
        <begin position="414"/>
        <end position="434"/>
    </location>
</feature>
<organism evidence="2 3">
    <name type="scientific">Mariniflexile litorale</name>
    <dbReference type="NCBI Taxonomy" id="3045158"/>
    <lineage>
        <taxon>Bacteria</taxon>
        <taxon>Pseudomonadati</taxon>
        <taxon>Bacteroidota</taxon>
        <taxon>Flavobacteriia</taxon>
        <taxon>Flavobacteriales</taxon>
        <taxon>Flavobacteriaceae</taxon>
        <taxon>Mariniflexile</taxon>
    </lineage>
</organism>
<keyword evidence="1" id="KW-1133">Transmembrane helix</keyword>
<feature type="transmembrane region" description="Helical" evidence="1">
    <location>
        <begin position="103"/>
        <end position="129"/>
    </location>
</feature>
<feature type="transmembrane region" description="Helical" evidence="1">
    <location>
        <begin position="63"/>
        <end position="82"/>
    </location>
</feature>
<name>A0AAU7EJ77_9FLAO</name>
<feature type="transmembrane region" description="Helical" evidence="1">
    <location>
        <begin position="173"/>
        <end position="198"/>
    </location>
</feature>
<keyword evidence="1" id="KW-0812">Transmembrane</keyword>
<sequence length="492" mass="56219">MIRNFLSLEWKSFFRSASFGKGLAIKILMGFLALYFLLMFLGMGVVLYPGLKKMFPDKDPLTIVNSFLFYWIIGDLVFRFFFQKLPVIVVKPLLILPVKRKNIVNYVLGKSVTSFFNFLPLFAIIPFGATLIVKGYPVVSVLTWILTLILVTLIINFLNFIIESFSTEIELSFLPIIGVAGGLFALNYFNVISFSQIFANGFNAIYNTPVFIIIPVLILVGFYVINFRLLRKKLFLDSGLKEKVKEIQVSNLDWTKNFGAIAPFMQLDLKLIWRNKRTKSSVWMVLIGLLYGLFFYPQPTYQGMPWFFAFIGIFSTGIFLINFGQFIPAWDSGYYKLLMSQNIKYEQYLQSKFTLMALSVVILFVLGIPYVFFGWKILLTHFVAAIYNVGVNTHVILYGGSFNRKKIDLSQKAAFNYQGTGAVQWLIGIPLLLIPMGIFALFYFLIGFEIACLVLGILGVLGIVFHQKLMKGITAKYLQSKYKMIEAFNQNN</sequence>
<dbReference type="InterPro" id="IPR043742">
    <property type="entry name" value="DUF5687"/>
</dbReference>
<dbReference type="RefSeq" id="WP_308991799.1">
    <property type="nucleotide sequence ID" value="NZ_CP155618.1"/>
</dbReference>
<evidence type="ECO:0000313" key="3">
    <source>
        <dbReference type="Proteomes" id="UP001224325"/>
    </source>
</evidence>
<dbReference type="KEGG" id="mlil:QLS71_006715"/>
<keyword evidence="3" id="KW-1185">Reference proteome</keyword>
<keyword evidence="1" id="KW-0472">Membrane</keyword>
<dbReference type="Proteomes" id="UP001224325">
    <property type="component" value="Chromosome"/>
</dbReference>
<protein>
    <submittedName>
        <fullName evidence="2">DUF5687 family protein</fullName>
    </submittedName>
</protein>
<dbReference type="Pfam" id="PF18940">
    <property type="entry name" value="DUF5687"/>
    <property type="match status" value="1"/>
</dbReference>
<feature type="transmembrane region" description="Helical" evidence="1">
    <location>
        <begin position="204"/>
        <end position="225"/>
    </location>
</feature>
<dbReference type="AlphaFoldDB" id="A0AAU7EJ77"/>
<feature type="transmembrane region" description="Helical" evidence="1">
    <location>
        <begin position="351"/>
        <end position="372"/>
    </location>
</feature>
<accession>A0AAU7EJ77</accession>
<feature type="transmembrane region" description="Helical" evidence="1">
    <location>
        <begin position="378"/>
        <end position="402"/>
    </location>
</feature>
<feature type="transmembrane region" description="Helical" evidence="1">
    <location>
        <begin position="280"/>
        <end position="298"/>
    </location>
</feature>
<feature type="transmembrane region" description="Helical" evidence="1">
    <location>
        <begin position="23"/>
        <end position="51"/>
    </location>
</feature>
<evidence type="ECO:0000313" key="2">
    <source>
        <dbReference type="EMBL" id="XBL15703.1"/>
    </source>
</evidence>
<proteinExistence type="predicted"/>
<feature type="transmembrane region" description="Helical" evidence="1">
    <location>
        <begin position="440"/>
        <end position="465"/>
    </location>
</feature>
<gene>
    <name evidence="2" type="ORF">QLS71_006715</name>
</gene>